<dbReference type="Gene3D" id="3.40.50.1460">
    <property type="match status" value="1"/>
</dbReference>
<sequence>MIRAGVFIGVDRSGDLTPLRDAAAGAAAMHEWALSQGMGADRAKLITDADGREVTPELIYDAVTELIGGAGVDQLVVYSAGHGVNINRCEHWLLTEAPVRTSAAVNVTGSAELARYCGIPHVVIISDACRVAPEGIRAQNVRGQDVFPNEGLSDRPGLVDQFFACFLGRTAAEIKAPEAAAGAYKALYTQALLEALAGSCPDVLEDLRDAADPALYVRPRPLQAYLEEEVPRRILERQLAGKVNQSPDAIITSYEDWVSRVERGTRPEGTRADASSGAEPDPRTRRAVSPERREHIAGGIVTAATAGSWMPSGHDPEGVGGPEGAVGAAAPDDGEPAPAEEGVSAVFGPDYFTSGCGIKVRGATVAEVVAASADAEILDDRQTVRVERLDAGEPASVLVRSDNGTGAVVAALPDFVAALTVDGDELVDVAYEPSSNTARWERYARRASDIRALRAAAASASLHGRFRPDSDDAARIAERMRVAGEIDPALSVYAAYAMHDLGDIERIGEMSADMRHSHRGFTLFDLALLEWSLTDNPLGARKRVVPCVPLLAQGWALLNAHRLWLPRALAGLDTDVRESLWTLFGPAGVDKLRTALRNEELR</sequence>
<protein>
    <submittedName>
        <fullName evidence="2">Caspase domain-containing protein</fullName>
    </submittedName>
</protein>
<name>A0A238YTU4_9PSEU</name>
<feature type="region of interest" description="Disordered" evidence="1">
    <location>
        <begin position="304"/>
        <end position="340"/>
    </location>
</feature>
<feature type="region of interest" description="Disordered" evidence="1">
    <location>
        <begin position="263"/>
        <end position="292"/>
    </location>
</feature>
<dbReference type="RefSeq" id="WP_176439998.1">
    <property type="nucleotide sequence ID" value="NZ_FZNW01000017.1"/>
</dbReference>
<dbReference type="Proteomes" id="UP000198348">
    <property type="component" value="Unassembled WGS sequence"/>
</dbReference>
<evidence type="ECO:0000256" key="1">
    <source>
        <dbReference type="SAM" id="MobiDB-lite"/>
    </source>
</evidence>
<dbReference type="AlphaFoldDB" id="A0A238YTU4"/>
<gene>
    <name evidence="2" type="ORF">SAMN06265360_1179</name>
</gene>
<feature type="compositionally biased region" description="Basic and acidic residues" evidence="1">
    <location>
        <begin position="280"/>
        <end position="292"/>
    </location>
</feature>
<evidence type="ECO:0000313" key="2">
    <source>
        <dbReference type="EMBL" id="SNR74074.1"/>
    </source>
</evidence>
<dbReference type="EMBL" id="FZNW01000017">
    <property type="protein sequence ID" value="SNR74074.1"/>
    <property type="molecule type" value="Genomic_DNA"/>
</dbReference>
<evidence type="ECO:0000313" key="3">
    <source>
        <dbReference type="Proteomes" id="UP000198348"/>
    </source>
</evidence>
<organism evidence="2 3">
    <name type="scientific">Haloechinothrix alba</name>
    <dbReference type="NCBI Taxonomy" id="664784"/>
    <lineage>
        <taxon>Bacteria</taxon>
        <taxon>Bacillati</taxon>
        <taxon>Actinomycetota</taxon>
        <taxon>Actinomycetes</taxon>
        <taxon>Pseudonocardiales</taxon>
        <taxon>Pseudonocardiaceae</taxon>
        <taxon>Haloechinothrix</taxon>
    </lineage>
</organism>
<proteinExistence type="predicted"/>
<feature type="compositionally biased region" description="Low complexity" evidence="1">
    <location>
        <begin position="325"/>
        <end position="340"/>
    </location>
</feature>
<reference evidence="2 3" key="1">
    <citation type="submission" date="2017-06" db="EMBL/GenBank/DDBJ databases">
        <authorList>
            <person name="Kim H.J."/>
            <person name="Triplett B.A."/>
        </authorList>
    </citation>
    <scope>NUCLEOTIDE SEQUENCE [LARGE SCALE GENOMIC DNA]</scope>
    <source>
        <strain evidence="2 3">DSM 45207</strain>
    </source>
</reference>
<keyword evidence="3" id="KW-1185">Reference proteome</keyword>
<accession>A0A238YTU4</accession>